<dbReference type="Gene3D" id="1.10.150.240">
    <property type="entry name" value="Putative phosphatase, domain 2"/>
    <property type="match status" value="1"/>
</dbReference>
<dbReference type="GO" id="GO:0006281">
    <property type="term" value="P:DNA repair"/>
    <property type="evidence" value="ECO:0007669"/>
    <property type="project" value="TreeGrafter"/>
</dbReference>
<proteinExistence type="predicted"/>
<dbReference type="Pfam" id="PF00702">
    <property type="entry name" value="Hydrolase"/>
    <property type="match status" value="1"/>
</dbReference>
<reference evidence="2" key="1">
    <citation type="submission" date="2017-02" db="EMBL/GenBank/DDBJ databases">
        <title>Tessaracoccus aquaemaris sp. nov., isolated from the intestine of a Korean rockfish, Sebastes schlegelii, in a marine aquaculture pond.</title>
        <authorList>
            <person name="Tak E.J."/>
            <person name="Bae J.-W."/>
        </authorList>
    </citation>
    <scope>NUCLEOTIDE SEQUENCE [LARGE SCALE GENOMIC DNA]</scope>
    <source>
        <strain evidence="2">NSG39</strain>
    </source>
</reference>
<dbReference type="PANTHER" id="PTHR43434:SF25">
    <property type="entry name" value="PHOSPHOGLYCOLATE PHOSPHATASE"/>
    <property type="match status" value="1"/>
</dbReference>
<sequence length="210" mass="21943">MFRNLIWDLGGTLVDTYPALDAALAGVVTAHGGAIDVAEVARLTRRSTGEAITVLSGRFGIPEEAFRDAEAALKRRWERDPAPAMPGAAALFADVRAAGGLNLVVTHRDRASATALLDGLALRVDGLISTADGYPRKPDPGMYRVLLQENGLDAADCLAVGDRPIDAEAARAAGLTAATLESAAAPVDDEAEYSVETLDQLRPLLGLARG</sequence>
<dbReference type="RefSeq" id="WP_077686563.1">
    <property type="nucleotide sequence ID" value="NZ_CP019606.1"/>
</dbReference>
<organism evidence="1 2">
    <name type="scientific">Tessaracoccus aquimaris</name>
    <dbReference type="NCBI Taxonomy" id="1332264"/>
    <lineage>
        <taxon>Bacteria</taxon>
        <taxon>Bacillati</taxon>
        <taxon>Actinomycetota</taxon>
        <taxon>Actinomycetes</taxon>
        <taxon>Propionibacteriales</taxon>
        <taxon>Propionibacteriaceae</taxon>
        <taxon>Tessaracoccus</taxon>
    </lineage>
</organism>
<evidence type="ECO:0000313" key="2">
    <source>
        <dbReference type="Proteomes" id="UP000188145"/>
    </source>
</evidence>
<dbReference type="PANTHER" id="PTHR43434">
    <property type="entry name" value="PHOSPHOGLYCOLATE PHOSPHATASE"/>
    <property type="match status" value="1"/>
</dbReference>
<dbReference type="OrthoDB" id="9807630at2"/>
<dbReference type="Gene3D" id="3.40.50.1000">
    <property type="entry name" value="HAD superfamily/HAD-like"/>
    <property type="match status" value="1"/>
</dbReference>
<dbReference type="EMBL" id="CP019606">
    <property type="protein sequence ID" value="AQP48236.1"/>
    <property type="molecule type" value="Genomic_DNA"/>
</dbReference>
<dbReference type="InterPro" id="IPR023198">
    <property type="entry name" value="PGP-like_dom2"/>
</dbReference>
<name>A0A1Q2CQ45_9ACTN</name>
<dbReference type="Proteomes" id="UP000188145">
    <property type="component" value="Chromosome"/>
</dbReference>
<protein>
    <recommendedName>
        <fullName evidence="3">Haloacid dehalogenase</fullName>
    </recommendedName>
</protein>
<dbReference type="InterPro" id="IPR050155">
    <property type="entry name" value="HAD-like_hydrolase_sf"/>
</dbReference>
<dbReference type="SUPFAM" id="SSF56784">
    <property type="entry name" value="HAD-like"/>
    <property type="match status" value="1"/>
</dbReference>
<dbReference type="NCBIfam" id="TIGR01509">
    <property type="entry name" value="HAD-SF-IA-v3"/>
    <property type="match status" value="1"/>
</dbReference>
<dbReference type="NCBIfam" id="TIGR01549">
    <property type="entry name" value="HAD-SF-IA-v1"/>
    <property type="match status" value="1"/>
</dbReference>
<gene>
    <name evidence="1" type="ORF">BW730_12715</name>
</gene>
<dbReference type="KEGG" id="tes:BW730_12715"/>
<dbReference type="AlphaFoldDB" id="A0A1Q2CQ45"/>
<accession>A0A1Q2CQ45</accession>
<dbReference type="SFLD" id="SFLDG01129">
    <property type="entry name" value="C1.5:_HAD__Beta-PGM__Phosphata"/>
    <property type="match status" value="1"/>
</dbReference>
<dbReference type="InterPro" id="IPR023214">
    <property type="entry name" value="HAD_sf"/>
</dbReference>
<evidence type="ECO:0000313" key="1">
    <source>
        <dbReference type="EMBL" id="AQP48236.1"/>
    </source>
</evidence>
<dbReference type="STRING" id="1332264.BW730_12715"/>
<dbReference type="GO" id="GO:0008967">
    <property type="term" value="F:phosphoglycolate phosphatase activity"/>
    <property type="evidence" value="ECO:0007669"/>
    <property type="project" value="TreeGrafter"/>
</dbReference>
<evidence type="ECO:0008006" key="3">
    <source>
        <dbReference type="Google" id="ProtNLM"/>
    </source>
</evidence>
<dbReference type="InterPro" id="IPR006439">
    <property type="entry name" value="HAD-SF_hydro_IA"/>
</dbReference>
<dbReference type="SFLD" id="SFLDS00003">
    <property type="entry name" value="Haloacid_Dehalogenase"/>
    <property type="match status" value="1"/>
</dbReference>
<dbReference type="InterPro" id="IPR036412">
    <property type="entry name" value="HAD-like_sf"/>
</dbReference>
<keyword evidence="2" id="KW-1185">Reference proteome</keyword>
<dbReference type="GO" id="GO:0005829">
    <property type="term" value="C:cytosol"/>
    <property type="evidence" value="ECO:0007669"/>
    <property type="project" value="TreeGrafter"/>
</dbReference>